<dbReference type="EC" id="2.7.13.3" evidence="2"/>
<keyword evidence="7" id="KW-0812">Transmembrane</keyword>
<keyword evidence="3" id="KW-0597">Phosphoprotein</keyword>
<dbReference type="EMBL" id="SRYM01000041">
    <property type="protein sequence ID" value="TGY55974.1"/>
    <property type="molecule type" value="Genomic_DNA"/>
</dbReference>
<name>A0A4S2ENL9_PARDI</name>
<dbReference type="InterPro" id="IPR036890">
    <property type="entry name" value="HATPase_C_sf"/>
</dbReference>
<keyword evidence="4" id="KW-0808">Transferase</keyword>
<evidence type="ECO:0000256" key="3">
    <source>
        <dbReference type="ARBA" id="ARBA00022553"/>
    </source>
</evidence>
<accession>A0A4S2ENL9</accession>
<protein>
    <recommendedName>
        <fullName evidence="2">histidine kinase</fullName>
        <ecNumber evidence="2">2.7.13.3</ecNumber>
    </recommendedName>
</protein>
<evidence type="ECO:0000259" key="8">
    <source>
        <dbReference type="PROSITE" id="PS50109"/>
    </source>
</evidence>
<dbReference type="SMART" id="SM00388">
    <property type="entry name" value="HisKA"/>
    <property type="match status" value="1"/>
</dbReference>
<dbReference type="SMART" id="SM00387">
    <property type="entry name" value="HATPase_c"/>
    <property type="match status" value="1"/>
</dbReference>
<dbReference type="InterPro" id="IPR005467">
    <property type="entry name" value="His_kinase_dom"/>
</dbReference>
<dbReference type="InterPro" id="IPR003594">
    <property type="entry name" value="HATPase_dom"/>
</dbReference>
<dbReference type="Gene3D" id="3.30.565.10">
    <property type="entry name" value="Histidine kinase-like ATPase, C-terminal domain"/>
    <property type="match status" value="1"/>
</dbReference>
<dbReference type="InterPro" id="IPR036097">
    <property type="entry name" value="HisK_dim/P_sf"/>
</dbReference>
<comment type="catalytic activity">
    <reaction evidence="1">
        <text>ATP + protein L-histidine = ADP + protein N-phospho-L-histidine.</text>
        <dbReference type="EC" id="2.7.13.3"/>
    </reaction>
</comment>
<dbReference type="GO" id="GO:0004721">
    <property type="term" value="F:phosphoprotein phosphatase activity"/>
    <property type="evidence" value="ECO:0007669"/>
    <property type="project" value="TreeGrafter"/>
</dbReference>
<feature type="transmembrane region" description="Helical" evidence="7">
    <location>
        <begin position="37"/>
        <end position="56"/>
    </location>
</feature>
<dbReference type="Proteomes" id="UP000310032">
    <property type="component" value="Unassembled WGS sequence"/>
</dbReference>
<dbReference type="InterPro" id="IPR004358">
    <property type="entry name" value="Sig_transdc_His_kin-like_C"/>
</dbReference>
<feature type="domain" description="Histidine kinase" evidence="8">
    <location>
        <begin position="270"/>
        <end position="486"/>
    </location>
</feature>
<organism evidence="9 10">
    <name type="scientific">Parabacteroides distasonis</name>
    <dbReference type="NCBI Taxonomy" id="823"/>
    <lineage>
        <taxon>Bacteria</taxon>
        <taxon>Pseudomonadati</taxon>
        <taxon>Bacteroidota</taxon>
        <taxon>Bacteroidia</taxon>
        <taxon>Bacteroidales</taxon>
        <taxon>Tannerellaceae</taxon>
        <taxon>Parabacteroides</taxon>
    </lineage>
</organism>
<keyword evidence="6" id="KW-0902">Two-component regulatory system</keyword>
<evidence type="ECO:0000256" key="5">
    <source>
        <dbReference type="ARBA" id="ARBA00022777"/>
    </source>
</evidence>
<dbReference type="Gene3D" id="1.10.287.130">
    <property type="match status" value="1"/>
</dbReference>
<reference evidence="9 10" key="1">
    <citation type="submission" date="2019-04" db="EMBL/GenBank/DDBJ databases">
        <title>Microbes associate with the intestines of laboratory mice.</title>
        <authorList>
            <person name="Navarre W."/>
            <person name="Wong E."/>
            <person name="Huang K."/>
            <person name="Tropini C."/>
            <person name="Ng K."/>
            <person name="Yu B."/>
        </authorList>
    </citation>
    <scope>NUCLEOTIDE SEQUENCE [LARGE SCALE GENOMIC DNA]</scope>
    <source>
        <strain evidence="9 10">NM39_I3</strain>
    </source>
</reference>
<dbReference type="PROSITE" id="PS50109">
    <property type="entry name" value="HIS_KIN"/>
    <property type="match status" value="1"/>
</dbReference>
<feature type="transmembrane region" description="Helical" evidence="7">
    <location>
        <begin position="229"/>
        <end position="249"/>
    </location>
</feature>
<evidence type="ECO:0000256" key="2">
    <source>
        <dbReference type="ARBA" id="ARBA00012438"/>
    </source>
</evidence>
<dbReference type="GO" id="GO:0000155">
    <property type="term" value="F:phosphorelay sensor kinase activity"/>
    <property type="evidence" value="ECO:0007669"/>
    <property type="project" value="InterPro"/>
</dbReference>
<gene>
    <name evidence="9" type="ORF">E5342_13310</name>
</gene>
<dbReference type="SUPFAM" id="SSF47384">
    <property type="entry name" value="Homodimeric domain of signal transducing histidine kinase"/>
    <property type="match status" value="1"/>
</dbReference>
<dbReference type="AlphaFoldDB" id="A0A4S2ENL9"/>
<dbReference type="SUPFAM" id="SSF55874">
    <property type="entry name" value="ATPase domain of HSP90 chaperone/DNA topoisomerase II/histidine kinase"/>
    <property type="match status" value="1"/>
</dbReference>
<dbReference type="InterPro" id="IPR003661">
    <property type="entry name" value="HisK_dim/P_dom"/>
</dbReference>
<dbReference type="InterPro" id="IPR050351">
    <property type="entry name" value="BphY/WalK/GraS-like"/>
</dbReference>
<keyword evidence="5 9" id="KW-0418">Kinase</keyword>
<dbReference type="GO" id="GO:0016036">
    <property type="term" value="P:cellular response to phosphate starvation"/>
    <property type="evidence" value="ECO:0007669"/>
    <property type="project" value="TreeGrafter"/>
</dbReference>
<evidence type="ECO:0000256" key="7">
    <source>
        <dbReference type="SAM" id="Phobius"/>
    </source>
</evidence>
<dbReference type="Pfam" id="PF02518">
    <property type="entry name" value="HATPase_c"/>
    <property type="match status" value="1"/>
</dbReference>
<proteinExistence type="predicted"/>
<evidence type="ECO:0000256" key="1">
    <source>
        <dbReference type="ARBA" id="ARBA00000085"/>
    </source>
</evidence>
<dbReference type="PRINTS" id="PR00344">
    <property type="entry name" value="BCTRLSENSOR"/>
</dbReference>
<dbReference type="GO" id="GO:0005886">
    <property type="term" value="C:plasma membrane"/>
    <property type="evidence" value="ECO:0007669"/>
    <property type="project" value="TreeGrafter"/>
</dbReference>
<dbReference type="CDD" id="cd00082">
    <property type="entry name" value="HisKA"/>
    <property type="match status" value="1"/>
</dbReference>
<evidence type="ECO:0000256" key="6">
    <source>
        <dbReference type="ARBA" id="ARBA00023012"/>
    </source>
</evidence>
<dbReference type="PANTHER" id="PTHR45453:SF1">
    <property type="entry name" value="PHOSPHATE REGULON SENSOR PROTEIN PHOR"/>
    <property type="match status" value="1"/>
</dbReference>
<keyword evidence="7" id="KW-1133">Transmembrane helix</keyword>
<sequence>MSETLNIMNRENLTCFLPMESLTNYCNIKAQNMSKSILTTIIGITALFALQGLWLYRTYILYIGEKGNTVNDLFKVAIDKELSNRVFKYKDPRNPTFTFKYADEMTPEERANLKGDTIDYKKLSDNGTARSFTEALSQLRQEQISQNRPLQINTLDSLFLEELSNHDLNIASCQIIYMDKDTLAIDSTNQYTPTGLGTITTKLTPIGLYSSHYLKATVQVTPTSIMLELLYTLIASFGITLFIIATLYYQLVVITHTQKELKEQETTIHNAIHDLKSPLNGVFVLLDTVKELVKGDTLMENFLQKGKGQVKRMTEMIESILETTRKPGKSLLKLEVTDLIEMVSHIKENADTIFPDKKYTFFINNKLGTNTILTDKIILERCLRNLIENAFKYSDDGVNITVTFSQTKEQICIAVKDTGWGIPKKAQRHIGSPFFQVKIANKPAQPGYGIGLCSVNSQIQKLGGVFHFESEEGKGSIFFLKFPKNRK</sequence>
<comment type="caution">
    <text evidence="9">The sequence shown here is derived from an EMBL/GenBank/DDBJ whole genome shotgun (WGS) entry which is preliminary data.</text>
</comment>
<keyword evidence="7" id="KW-0472">Membrane</keyword>
<evidence type="ECO:0000256" key="4">
    <source>
        <dbReference type="ARBA" id="ARBA00022679"/>
    </source>
</evidence>
<evidence type="ECO:0000313" key="9">
    <source>
        <dbReference type="EMBL" id="TGY55974.1"/>
    </source>
</evidence>
<dbReference type="CDD" id="cd00075">
    <property type="entry name" value="HATPase"/>
    <property type="match status" value="1"/>
</dbReference>
<dbReference type="PANTHER" id="PTHR45453">
    <property type="entry name" value="PHOSPHATE REGULON SENSOR PROTEIN PHOR"/>
    <property type="match status" value="1"/>
</dbReference>
<evidence type="ECO:0000313" key="10">
    <source>
        <dbReference type="Proteomes" id="UP000310032"/>
    </source>
</evidence>